<name>A0AAV2FFI0_9ROSI</name>
<evidence type="ECO:0000256" key="1">
    <source>
        <dbReference type="SAM" id="MobiDB-lite"/>
    </source>
</evidence>
<organism evidence="2 3">
    <name type="scientific">Linum trigynum</name>
    <dbReference type="NCBI Taxonomy" id="586398"/>
    <lineage>
        <taxon>Eukaryota</taxon>
        <taxon>Viridiplantae</taxon>
        <taxon>Streptophyta</taxon>
        <taxon>Embryophyta</taxon>
        <taxon>Tracheophyta</taxon>
        <taxon>Spermatophyta</taxon>
        <taxon>Magnoliopsida</taxon>
        <taxon>eudicotyledons</taxon>
        <taxon>Gunneridae</taxon>
        <taxon>Pentapetalae</taxon>
        <taxon>rosids</taxon>
        <taxon>fabids</taxon>
        <taxon>Malpighiales</taxon>
        <taxon>Linaceae</taxon>
        <taxon>Linum</taxon>
    </lineage>
</organism>
<protein>
    <submittedName>
        <fullName evidence="2">Uncharacterized protein</fullName>
    </submittedName>
</protein>
<dbReference type="Proteomes" id="UP001497516">
    <property type="component" value="Chromosome 6"/>
</dbReference>
<feature type="compositionally biased region" description="Basic and acidic residues" evidence="1">
    <location>
        <begin position="75"/>
        <end position="93"/>
    </location>
</feature>
<dbReference type="EMBL" id="OZ034819">
    <property type="protein sequence ID" value="CAL1396692.1"/>
    <property type="molecule type" value="Genomic_DNA"/>
</dbReference>
<proteinExistence type="predicted"/>
<evidence type="ECO:0000313" key="3">
    <source>
        <dbReference type="Proteomes" id="UP001497516"/>
    </source>
</evidence>
<accession>A0AAV2FFI0</accession>
<gene>
    <name evidence="2" type="ORF">LTRI10_LOCUS37046</name>
</gene>
<evidence type="ECO:0000313" key="2">
    <source>
        <dbReference type="EMBL" id="CAL1396692.1"/>
    </source>
</evidence>
<sequence>MGSALHLSLSSYERRSAFLPDGGTPSLARRAMLEPCPKAEGVNHSPEGGPLGGGKNSPEGASLGGGVFEPNPEVGWRESFPRGEDRSEAGRIPRREHRSVGGVFESNPEVGGVRVIPRGRTARRREAFPGGSIARRR</sequence>
<reference evidence="2 3" key="1">
    <citation type="submission" date="2024-04" db="EMBL/GenBank/DDBJ databases">
        <authorList>
            <person name="Fracassetti M."/>
        </authorList>
    </citation>
    <scope>NUCLEOTIDE SEQUENCE [LARGE SCALE GENOMIC DNA]</scope>
</reference>
<feature type="region of interest" description="Disordered" evidence="1">
    <location>
        <begin position="38"/>
        <end position="137"/>
    </location>
</feature>
<keyword evidence="3" id="KW-1185">Reference proteome</keyword>
<dbReference type="AlphaFoldDB" id="A0AAV2FFI0"/>